<dbReference type="RefSeq" id="WP_319158047.1">
    <property type="nucleotide sequence ID" value="NZ_CP138359.1"/>
</dbReference>
<gene>
    <name evidence="1" type="ORF">SANBI_000167</name>
</gene>
<dbReference type="InterPro" id="IPR029046">
    <property type="entry name" value="LolA/LolB/LppX"/>
</dbReference>
<dbReference type="Proteomes" id="UP001304340">
    <property type="component" value="Chromosome"/>
</dbReference>
<dbReference type="AlphaFoldDB" id="A0AAF1BY83"/>
<dbReference type="EMBL" id="CP138359">
    <property type="protein sequence ID" value="WPF82561.1"/>
    <property type="molecule type" value="Genomic_DNA"/>
</dbReference>
<reference evidence="2" key="1">
    <citation type="submission" date="2023-11" db="EMBL/GenBank/DDBJ databases">
        <authorList>
            <person name="Helweg L.P."/>
            <person name="Kiel A."/>
            <person name="Hitz F."/>
            <person name="Ruckert-Reed C."/>
            <person name="Busche T."/>
            <person name="Kaltschmidt B."/>
            <person name="Kaltschmidt C."/>
        </authorList>
    </citation>
    <scope>NUCLEOTIDE SEQUENCE [LARGE SCALE GENOMIC DNA]</scope>
    <source>
        <strain evidence="2">4.1</strain>
    </source>
</reference>
<name>A0AAF1BY83_9MICO</name>
<evidence type="ECO:0000313" key="1">
    <source>
        <dbReference type="EMBL" id="WPF82561.1"/>
    </source>
</evidence>
<dbReference type="PANTHER" id="PTHR37507:SF2">
    <property type="entry name" value="SPORULATION PROTEIN YDCC"/>
    <property type="match status" value="1"/>
</dbReference>
<proteinExistence type="predicted"/>
<sequence>MATRRALSNRARWGVPVVTAAVVAGAFTLPSALASSDTPDLGEITAAELVDRIASAEPVPVSGTVVMTTRLGLPDLNLAQVQGAGPLDLLGGSSTVRVWSDGEGKARSSLLGDLSEYTVVTDGGSAWTYSSSDDEAVHYAVAPEDQAALDQLSASVKDLDPAVVGDLPTPQAVAEQALAAADETSEVTVGPATQVAGRDAYQIGLTPDTDGTLVDRVLLAVDAETSVPLRAQVWSTQDTVTPAVEIAFTDVSFDAVDPTVFDFTPPPGASTRDVVVPLPEDTMVPEPGSQTVPEGAPGTQVIGTGWESVVELTDVDLATLLSGDVPEEELRSGLEGTFGSESTDELMTDLLGDSSDRADMTTLDPQALLDQLTTDVPEGQLITSSLLTVLLTDDGRIYAGAVPAETLQALAR</sequence>
<dbReference type="KEGG" id="sbil:SANBI_000167"/>
<protein>
    <recommendedName>
        <fullName evidence="3">MucB/RseB N-terminal domain-containing protein</fullName>
    </recommendedName>
</protein>
<organism evidence="1 2">
    <name type="scientific">Sanguibacter biliveldensis</name>
    <dbReference type="NCBI Taxonomy" id="3030830"/>
    <lineage>
        <taxon>Bacteria</taxon>
        <taxon>Bacillati</taxon>
        <taxon>Actinomycetota</taxon>
        <taxon>Actinomycetes</taxon>
        <taxon>Micrococcales</taxon>
        <taxon>Sanguibacteraceae</taxon>
        <taxon>Sanguibacter</taxon>
    </lineage>
</organism>
<dbReference type="SUPFAM" id="SSF89392">
    <property type="entry name" value="Prokaryotic lipoproteins and lipoprotein localization factors"/>
    <property type="match status" value="1"/>
</dbReference>
<dbReference type="Gene3D" id="2.50.20.10">
    <property type="entry name" value="Lipoprotein localisation LolA/LolB/LppX"/>
    <property type="match status" value="1"/>
</dbReference>
<keyword evidence="2" id="KW-1185">Reference proteome</keyword>
<dbReference type="InterPro" id="IPR052944">
    <property type="entry name" value="Sporulation_related"/>
</dbReference>
<accession>A0AAF1BY83</accession>
<evidence type="ECO:0000313" key="2">
    <source>
        <dbReference type="Proteomes" id="UP001304340"/>
    </source>
</evidence>
<evidence type="ECO:0008006" key="3">
    <source>
        <dbReference type="Google" id="ProtNLM"/>
    </source>
</evidence>
<dbReference type="PANTHER" id="PTHR37507">
    <property type="entry name" value="SPORULATION PROTEIN YDCC"/>
    <property type="match status" value="1"/>
</dbReference>